<sequence>MRTGHAFLATLHLLSLTQCASAWFYLDKEWIGEAFFDGWDWETENDPTHGRVNYVSQADAMSKNLSYVEDGQFFMRADDVSIVDTTARGRDSIRISSRDAWEEAIFVLDVEHMPAGCSTWPAWWTLSRKGPWPNGGEIDIIEGVNLNVENQATLHTTPECQMPPDYLRQPQSGTSLNTDCDTSVDNNAGCGARFSNSGPSYGKPFNENHGGYYTMVKSPSSGIQVWFWPRDSPDIPTEIRHGVSNETTIYPTWQWGEPAANFPMLKDYCDYHDHFNAHRMVFDLTFCGDWAGNVWSTSGCGPTTCVDFVNNNPSAFSEAYWTINSLRVYTPK</sequence>
<evidence type="ECO:0000313" key="1">
    <source>
        <dbReference type="EMBL" id="KAI9510935.1"/>
    </source>
</evidence>
<name>A0ACC0UGR5_9AGAM</name>
<organism evidence="1 2">
    <name type="scientific">Russula earlei</name>
    <dbReference type="NCBI Taxonomy" id="71964"/>
    <lineage>
        <taxon>Eukaryota</taxon>
        <taxon>Fungi</taxon>
        <taxon>Dikarya</taxon>
        <taxon>Basidiomycota</taxon>
        <taxon>Agaricomycotina</taxon>
        <taxon>Agaricomycetes</taxon>
        <taxon>Russulales</taxon>
        <taxon>Russulaceae</taxon>
        <taxon>Russula</taxon>
    </lineage>
</organism>
<dbReference type="EMBL" id="JAGFNK010000031">
    <property type="protein sequence ID" value="KAI9510935.1"/>
    <property type="molecule type" value="Genomic_DNA"/>
</dbReference>
<reference evidence="1" key="1">
    <citation type="submission" date="2021-03" db="EMBL/GenBank/DDBJ databases">
        <title>Evolutionary priming and transition to the ectomycorrhizal habit in an iconic lineage of mushroom-forming fungi: is preadaptation a requirement?</title>
        <authorList>
            <consortium name="DOE Joint Genome Institute"/>
            <person name="Looney B.P."/>
            <person name="Miyauchi S."/>
            <person name="Morin E."/>
            <person name="Drula E."/>
            <person name="Courty P.E."/>
            <person name="Chicoki N."/>
            <person name="Fauchery L."/>
            <person name="Kohler A."/>
            <person name="Kuo A."/>
            <person name="LaButti K."/>
            <person name="Pangilinan J."/>
            <person name="Lipzen A."/>
            <person name="Riley R."/>
            <person name="Andreopoulos W."/>
            <person name="He G."/>
            <person name="Johnson J."/>
            <person name="Barry K.W."/>
            <person name="Grigoriev I.V."/>
            <person name="Nagy L."/>
            <person name="Hibbett D."/>
            <person name="Henrissat B."/>
            <person name="Matheny P.B."/>
            <person name="Labbe J."/>
            <person name="Martin A.F."/>
        </authorList>
    </citation>
    <scope>NUCLEOTIDE SEQUENCE</scope>
    <source>
        <strain evidence="1">BPL698</strain>
    </source>
</reference>
<evidence type="ECO:0000313" key="2">
    <source>
        <dbReference type="Proteomes" id="UP001207468"/>
    </source>
</evidence>
<proteinExistence type="predicted"/>
<protein>
    <submittedName>
        <fullName evidence="1">Concanavalin A-like lectin/glucanase domain-containing protein</fullName>
    </submittedName>
</protein>
<gene>
    <name evidence="1" type="ORF">F5148DRAFT_1175350</name>
</gene>
<comment type="caution">
    <text evidence="1">The sequence shown here is derived from an EMBL/GenBank/DDBJ whole genome shotgun (WGS) entry which is preliminary data.</text>
</comment>
<dbReference type="Proteomes" id="UP001207468">
    <property type="component" value="Unassembled WGS sequence"/>
</dbReference>
<accession>A0ACC0UGR5</accession>
<keyword evidence="2" id="KW-1185">Reference proteome</keyword>